<evidence type="ECO:0000256" key="10">
    <source>
        <dbReference type="RuleBase" id="RU079119"/>
    </source>
</evidence>
<dbReference type="PANTHER" id="PTHR22883">
    <property type="entry name" value="ZINC FINGER DHHC DOMAIN CONTAINING PROTEIN"/>
    <property type="match status" value="1"/>
</dbReference>
<comment type="caution">
    <text evidence="12">The sequence shown here is derived from an EMBL/GenBank/DDBJ whole genome shotgun (WGS) entry which is preliminary data.</text>
</comment>
<keyword evidence="2 10" id="KW-0808">Transferase</keyword>
<feature type="transmembrane region" description="Helical" evidence="10">
    <location>
        <begin position="109"/>
        <end position="127"/>
    </location>
</feature>
<comment type="similarity">
    <text evidence="10">Belongs to the DHHC palmitoyltransferase family.</text>
</comment>
<keyword evidence="5 10" id="KW-0472">Membrane</keyword>
<accession>A0AAV9G8F6</accession>
<evidence type="ECO:0000256" key="5">
    <source>
        <dbReference type="ARBA" id="ARBA00023136"/>
    </source>
</evidence>
<evidence type="ECO:0000256" key="9">
    <source>
        <dbReference type="ARBA" id="ARBA00048048"/>
    </source>
</evidence>
<reference evidence="12" key="1">
    <citation type="journal article" date="2023" name="Mol. Phylogenet. Evol.">
        <title>Genome-scale phylogeny and comparative genomics of the fungal order Sordariales.</title>
        <authorList>
            <person name="Hensen N."/>
            <person name="Bonometti L."/>
            <person name="Westerberg I."/>
            <person name="Brannstrom I.O."/>
            <person name="Guillou S."/>
            <person name="Cros-Aarteil S."/>
            <person name="Calhoun S."/>
            <person name="Haridas S."/>
            <person name="Kuo A."/>
            <person name="Mondo S."/>
            <person name="Pangilinan J."/>
            <person name="Riley R."/>
            <person name="LaButti K."/>
            <person name="Andreopoulos B."/>
            <person name="Lipzen A."/>
            <person name="Chen C."/>
            <person name="Yan M."/>
            <person name="Daum C."/>
            <person name="Ng V."/>
            <person name="Clum A."/>
            <person name="Steindorff A."/>
            <person name="Ohm R.A."/>
            <person name="Martin F."/>
            <person name="Silar P."/>
            <person name="Natvig D.O."/>
            <person name="Lalanne C."/>
            <person name="Gautier V."/>
            <person name="Ament-Velasquez S.L."/>
            <person name="Kruys A."/>
            <person name="Hutchinson M.I."/>
            <person name="Powell A.J."/>
            <person name="Barry K."/>
            <person name="Miller A.N."/>
            <person name="Grigoriev I.V."/>
            <person name="Debuchy R."/>
            <person name="Gladieux P."/>
            <person name="Hiltunen Thoren M."/>
            <person name="Johannesson H."/>
        </authorList>
    </citation>
    <scope>NUCLEOTIDE SEQUENCE</scope>
    <source>
        <strain evidence="12">PSN243</strain>
    </source>
</reference>
<evidence type="ECO:0000256" key="7">
    <source>
        <dbReference type="ARBA" id="ARBA00023288"/>
    </source>
</evidence>
<comment type="domain">
    <text evidence="10">The DHHC domain is required for palmitoyltransferase activity.</text>
</comment>
<dbReference type="GO" id="GO:0019706">
    <property type="term" value="F:protein-cysteine S-palmitoyltransferase activity"/>
    <property type="evidence" value="ECO:0007669"/>
    <property type="project" value="UniProtKB-EC"/>
</dbReference>
<protein>
    <recommendedName>
        <fullName evidence="10">Palmitoyltransferase</fullName>
        <ecNumber evidence="10">2.3.1.225</ecNumber>
    </recommendedName>
</protein>
<evidence type="ECO:0000313" key="12">
    <source>
        <dbReference type="EMBL" id="KAK4444698.1"/>
    </source>
</evidence>
<evidence type="ECO:0000256" key="4">
    <source>
        <dbReference type="ARBA" id="ARBA00022989"/>
    </source>
</evidence>
<evidence type="ECO:0000256" key="2">
    <source>
        <dbReference type="ARBA" id="ARBA00022679"/>
    </source>
</evidence>
<feature type="transmembrane region" description="Helical" evidence="10">
    <location>
        <begin position="268"/>
        <end position="292"/>
    </location>
</feature>
<dbReference type="EMBL" id="MU865974">
    <property type="protein sequence ID" value="KAK4444698.1"/>
    <property type="molecule type" value="Genomic_DNA"/>
</dbReference>
<keyword evidence="13" id="KW-1185">Reference proteome</keyword>
<keyword evidence="6" id="KW-0564">Palmitate</keyword>
<evidence type="ECO:0000256" key="3">
    <source>
        <dbReference type="ARBA" id="ARBA00022692"/>
    </source>
</evidence>
<evidence type="ECO:0000256" key="6">
    <source>
        <dbReference type="ARBA" id="ARBA00023139"/>
    </source>
</evidence>
<proteinExistence type="inferred from homology"/>
<feature type="transmembrane region" description="Helical" evidence="10">
    <location>
        <begin position="6"/>
        <end position="24"/>
    </location>
</feature>
<dbReference type="GO" id="GO:0005794">
    <property type="term" value="C:Golgi apparatus"/>
    <property type="evidence" value="ECO:0007669"/>
    <property type="project" value="TreeGrafter"/>
</dbReference>
<comment type="subcellular location">
    <subcellularLocation>
        <location evidence="1">Membrane</location>
        <topology evidence="1">Multi-pass membrane protein</topology>
    </subcellularLocation>
</comment>
<dbReference type="GO" id="GO:0006612">
    <property type="term" value="P:protein targeting to membrane"/>
    <property type="evidence" value="ECO:0007669"/>
    <property type="project" value="TreeGrafter"/>
</dbReference>
<evidence type="ECO:0000256" key="8">
    <source>
        <dbReference type="ARBA" id="ARBA00023315"/>
    </source>
</evidence>
<dbReference type="AlphaFoldDB" id="A0AAV9G8F6"/>
<keyword evidence="7" id="KW-0449">Lipoprotein</keyword>
<dbReference type="InterPro" id="IPR001594">
    <property type="entry name" value="Palmitoyltrfase_DHHC"/>
</dbReference>
<dbReference type="Pfam" id="PF01529">
    <property type="entry name" value="DHHC"/>
    <property type="match status" value="1"/>
</dbReference>
<evidence type="ECO:0000259" key="11">
    <source>
        <dbReference type="Pfam" id="PF01529"/>
    </source>
</evidence>
<evidence type="ECO:0000313" key="13">
    <source>
        <dbReference type="Proteomes" id="UP001321760"/>
    </source>
</evidence>
<name>A0AAV9G8F6_9PEZI</name>
<dbReference type="Proteomes" id="UP001321760">
    <property type="component" value="Unassembled WGS sequence"/>
</dbReference>
<keyword evidence="3 10" id="KW-0812">Transmembrane</keyword>
<gene>
    <name evidence="12" type="ORF">QBC34DRAFT_414837</name>
</gene>
<dbReference type="GO" id="GO:0016020">
    <property type="term" value="C:membrane"/>
    <property type="evidence" value="ECO:0007669"/>
    <property type="project" value="UniProtKB-SubCell"/>
</dbReference>
<organism evidence="12 13">
    <name type="scientific">Podospora aff. communis PSN243</name>
    <dbReference type="NCBI Taxonomy" id="3040156"/>
    <lineage>
        <taxon>Eukaryota</taxon>
        <taxon>Fungi</taxon>
        <taxon>Dikarya</taxon>
        <taxon>Ascomycota</taxon>
        <taxon>Pezizomycotina</taxon>
        <taxon>Sordariomycetes</taxon>
        <taxon>Sordariomycetidae</taxon>
        <taxon>Sordariales</taxon>
        <taxon>Podosporaceae</taxon>
        <taxon>Podospora</taxon>
    </lineage>
</organism>
<sequence length="419" mass="48028">MGTLTTIVLIILGISFMTFVTFFGRLPALRRTPIAWLYRLIWVKMPAGILAADQKLTSGRVTTSCTRLGNFIMYDRHPTVLIFFLLLLSVGEYMYLPTAWPQLNTLQKITGAIAIILPYVFLYLAAFSDPGFITAENHTHEMARYPFDYTVFHPGTTCHTCQLLKPARSKHCSICKRCISKLDHHCIFINNCVGVGNHHWFILLLLSTAVLTLYGGVLGITLMTAKMRARFPYWALLPWNADSGRGIDLKQWLIVWGWGMQDGVSMGAVTLLTLMTTPLVWGLLGYHMWLIYCGTTTNESMKWSDWQAEMDDGCAFKRRMPADRVKNTQIEPAWTRWPAETEQILVRTEDGKPPRPDLDIPGVGEWEPAWRLKDIENLYDLGFLDNLVDVFFPNYMFRDPQTPTIEGRARRRKKRRPRG</sequence>
<dbReference type="GO" id="GO:0005783">
    <property type="term" value="C:endoplasmic reticulum"/>
    <property type="evidence" value="ECO:0007669"/>
    <property type="project" value="TreeGrafter"/>
</dbReference>
<comment type="catalytic activity">
    <reaction evidence="9 10">
        <text>L-cysteinyl-[protein] + hexadecanoyl-CoA = S-hexadecanoyl-L-cysteinyl-[protein] + CoA</text>
        <dbReference type="Rhea" id="RHEA:36683"/>
        <dbReference type="Rhea" id="RHEA-COMP:10131"/>
        <dbReference type="Rhea" id="RHEA-COMP:11032"/>
        <dbReference type="ChEBI" id="CHEBI:29950"/>
        <dbReference type="ChEBI" id="CHEBI:57287"/>
        <dbReference type="ChEBI" id="CHEBI:57379"/>
        <dbReference type="ChEBI" id="CHEBI:74151"/>
        <dbReference type="EC" id="2.3.1.225"/>
    </reaction>
</comment>
<dbReference type="PROSITE" id="PS50216">
    <property type="entry name" value="DHHC"/>
    <property type="match status" value="1"/>
</dbReference>
<reference evidence="12" key="2">
    <citation type="submission" date="2023-05" db="EMBL/GenBank/DDBJ databases">
        <authorList>
            <consortium name="Lawrence Berkeley National Laboratory"/>
            <person name="Steindorff A."/>
            <person name="Hensen N."/>
            <person name="Bonometti L."/>
            <person name="Westerberg I."/>
            <person name="Brannstrom I.O."/>
            <person name="Guillou S."/>
            <person name="Cros-Aarteil S."/>
            <person name="Calhoun S."/>
            <person name="Haridas S."/>
            <person name="Kuo A."/>
            <person name="Mondo S."/>
            <person name="Pangilinan J."/>
            <person name="Riley R."/>
            <person name="Labutti K."/>
            <person name="Andreopoulos B."/>
            <person name="Lipzen A."/>
            <person name="Chen C."/>
            <person name="Yanf M."/>
            <person name="Daum C."/>
            <person name="Ng V."/>
            <person name="Clum A."/>
            <person name="Ohm R."/>
            <person name="Martin F."/>
            <person name="Silar P."/>
            <person name="Natvig D."/>
            <person name="Lalanne C."/>
            <person name="Gautier V."/>
            <person name="Ament-Velasquez S.L."/>
            <person name="Kruys A."/>
            <person name="Hutchinson M.I."/>
            <person name="Powell A.J."/>
            <person name="Barry K."/>
            <person name="Miller A.N."/>
            <person name="Grigoriev I.V."/>
            <person name="Debuchy R."/>
            <person name="Gladieux P."/>
            <person name="Thoren M.H."/>
            <person name="Johannesson H."/>
        </authorList>
    </citation>
    <scope>NUCLEOTIDE SEQUENCE</scope>
    <source>
        <strain evidence="12">PSN243</strain>
    </source>
</reference>
<dbReference type="InterPro" id="IPR039859">
    <property type="entry name" value="PFA4/ZDH16/20/ERF2-like"/>
</dbReference>
<feature type="transmembrane region" description="Helical" evidence="10">
    <location>
        <begin position="200"/>
        <end position="223"/>
    </location>
</feature>
<keyword evidence="4 10" id="KW-1133">Transmembrane helix</keyword>
<feature type="transmembrane region" description="Helical" evidence="10">
    <location>
        <begin position="80"/>
        <end position="97"/>
    </location>
</feature>
<keyword evidence="8 10" id="KW-0012">Acyltransferase</keyword>
<dbReference type="EC" id="2.3.1.225" evidence="10"/>
<evidence type="ECO:0000256" key="1">
    <source>
        <dbReference type="ARBA" id="ARBA00004141"/>
    </source>
</evidence>
<feature type="domain" description="Palmitoyltransferase DHHC" evidence="11">
    <location>
        <begin position="155"/>
        <end position="303"/>
    </location>
</feature>
<dbReference type="PANTHER" id="PTHR22883:SF288">
    <property type="entry name" value="PALMITOYLTRANSFERASE SWF1"/>
    <property type="match status" value="1"/>
</dbReference>